<dbReference type="PANTHER" id="PTHR21143">
    <property type="entry name" value="INVERTEBRATE GUSTATORY RECEPTOR"/>
    <property type="match status" value="1"/>
</dbReference>
<evidence type="ECO:0000256" key="7">
    <source>
        <dbReference type="ARBA" id="ARBA00023224"/>
    </source>
</evidence>
<comment type="subcellular location">
    <subcellularLocation>
        <location evidence="1 8">Cell membrane</location>
        <topology evidence="1 8">Multi-pass membrane protein</topology>
    </subcellularLocation>
</comment>
<comment type="caution">
    <text evidence="8">Lacks conserved residue(s) required for the propagation of feature annotation.</text>
</comment>
<feature type="transmembrane region" description="Helical" evidence="8">
    <location>
        <begin position="85"/>
        <end position="107"/>
    </location>
</feature>
<feature type="transmembrane region" description="Helical" evidence="8">
    <location>
        <begin position="296"/>
        <end position="317"/>
    </location>
</feature>
<evidence type="ECO:0000256" key="6">
    <source>
        <dbReference type="ARBA" id="ARBA00023170"/>
    </source>
</evidence>
<dbReference type="VEuPathDB" id="VectorBase:ADIR015532"/>
<feature type="transmembrane region" description="Helical" evidence="8">
    <location>
        <begin position="52"/>
        <end position="73"/>
    </location>
</feature>
<evidence type="ECO:0000256" key="3">
    <source>
        <dbReference type="ARBA" id="ARBA00022692"/>
    </source>
</evidence>
<keyword evidence="4 8" id="KW-1133">Transmembrane helix</keyword>
<evidence type="ECO:0000313" key="10">
    <source>
        <dbReference type="Proteomes" id="UP000075884"/>
    </source>
</evidence>
<reference evidence="9" key="2">
    <citation type="submission" date="2020-05" db="UniProtKB">
        <authorList>
            <consortium name="EnsemblMetazoa"/>
        </authorList>
    </citation>
    <scope>IDENTIFICATION</scope>
    <source>
        <strain evidence="9">WRAIR2</strain>
    </source>
</reference>
<organism evidence="9 10">
    <name type="scientific">Anopheles dirus</name>
    <dbReference type="NCBI Taxonomy" id="7168"/>
    <lineage>
        <taxon>Eukaryota</taxon>
        <taxon>Metazoa</taxon>
        <taxon>Ecdysozoa</taxon>
        <taxon>Arthropoda</taxon>
        <taxon>Hexapoda</taxon>
        <taxon>Insecta</taxon>
        <taxon>Pterygota</taxon>
        <taxon>Neoptera</taxon>
        <taxon>Endopterygota</taxon>
        <taxon>Diptera</taxon>
        <taxon>Nematocera</taxon>
        <taxon>Culicoidea</taxon>
        <taxon>Culicidae</taxon>
        <taxon>Anophelinae</taxon>
        <taxon>Anopheles</taxon>
    </lineage>
</organism>
<dbReference type="GO" id="GO:0005886">
    <property type="term" value="C:plasma membrane"/>
    <property type="evidence" value="ECO:0007669"/>
    <property type="project" value="UniProtKB-SubCell"/>
</dbReference>
<dbReference type="GO" id="GO:0030425">
    <property type="term" value="C:dendrite"/>
    <property type="evidence" value="ECO:0007669"/>
    <property type="project" value="TreeGrafter"/>
</dbReference>
<name>A0A182NZ32_9DIPT</name>
<sequence>MASHNQTLLRQTLERSIHRLLRAGKVFAVVAWDFEPFELPPGSLPSSWSMKLVRVVNAVYSVAVIAMVLTATVTHEPGRISTKFFAIRLLYLAEDASVNVIVLLAVFGSRFLRAFSSTFYKTLVSLGHRLHGCGALIEIHQLEKIIGRLLLVSVLYFIIVSSLAYLLLQATEPPYCFVCRIVLYILPSVMQMIVLYQHFAMQWTIYHCYRSINVVLKRKVTPTIRRTGHNDAHFLDVLRKTHLKLHHLSVRVNDHFGPLTVCTVLSSIVVLILQLFNIYKLTTARGVWIINYGLKLTYILLWTTLHCAKVLLILYPIHRGRLERDLTGPILYGTAQDSSDSTDNEALMRFSGQLLHCSGHHTACGLITLDLALVSKMLAALTTYLVILIQFDSAFT</sequence>
<evidence type="ECO:0000313" key="9">
    <source>
        <dbReference type="EnsemblMetazoa" id="ADIR015532-PA"/>
    </source>
</evidence>
<keyword evidence="7 8" id="KW-0807">Transducer</keyword>
<dbReference type="PANTHER" id="PTHR21143:SF134">
    <property type="entry name" value="GUSTATORY RECEPTOR"/>
    <property type="match status" value="1"/>
</dbReference>
<protein>
    <recommendedName>
        <fullName evidence="8">Gustatory receptor</fullName>
    </recommendedName>
</protein>
<dbReference type="GO" id="GO:0007165">
    <property type="term" value="P:signal transduction"/>
    <property type="evidence" value="ECO:0007669"/>
    <property type="project" value="UniProtKB-KW"/>
</dbReference>
<feature type="transmembrane region" description="Helical" evidence="8">
    <location>
        <begin position="256"/>
        <end position="276"/>
    </location>
</feature>
<dbReference type="InterPro" id="IPR013604">
    <property type="entry name" value="7TM_chemorcpt"/>
</dbReference>
<dbReference type="GO" id="GO:0007635">
    <property type="term" value="P:chemosensory behavior"/>
    <property type="evidence" value="ECO:0007669"/>
    <property type="project" value="TreeGrafter"/>
</dbReference>
<dbReference type="GO" id="GO:0043025">
    <property type="term" value="C:neuronal cell body"/>
    <property type="evidence" value="ECO:0007669"/>
    <property type="project" value="TreeGrafter"/>
</dbReference>
<feature type="transmembrane region" description="Helical" evidence="8">
    <location>
        <begin position="174"/>
        <end position="196"/>
    </location>
</feature>
<dbReference type="AlphaFoldDB" id="A0A182NZ32"/>
<dbReference type="GO" id="GO:0030424">
    <property type="term" value="C:axon"/>
    <property type="evidence" value="ECO:0007669"/>
    <property type="project" value="TreeGrafter"/>
</dbReference>
<evidence type="ECO:0000256" key="1">
    <source>
        <dbReference type="ARBA" id="ARBA00004651"/>
    </source>
</evidence>
<evidence type="ECO:0000256" key="2">
    <source>
        <dbReference type="ARBA" id="ARBA00022475"/>
    </source>
</evidence>
<evidence type="ECO:0000256" key="5">
    <source>
        <dbReference type="ARBA" id="ARBA00023136"/>
    </source>
</evidence>
<evidence type="ECO:0000256" key="8">
    <source>
        <dbReference type="RuleBase" id="RU363108"/>
    </source>
</evidence>
<keyword evidence="5 8" id="KW-0472">Membrane</keyword>
<comment type="similarity">
    <text evidence="8">Belongs to the insect chemoreceptor superfamily. Gustatory receptor (GR) family.</text>
</comment>
<proteinExistence type="inferred from homology"/>
<keyword evidence="6 8" id="KW-0675">Receptor</keyword>
<dbReference type="Proteomes" id="UP000075884">
    <property type="component" value="Unassembled WGS sequence"/>
</dbReference>
<evidence type="ECO:0000256" key="4">
    <source>
        <dbReference type="ARBA" id="ARBA00022989"/>
    </source>
</evidence>
<reference evidence="10" key="1">
    <citation type="submission" date="2013-03" db="EMBL/GenBank/DDBJ databases">
        <title>The Genome Sequence of Anopheles dirus WRAIR2.</title>
        <authorList>
            <consortium name="The Broad Institute Genomics Platform"/>
            <person name="Neafsey D.E."/>
            <person name="Walton C."/>
            <person name="Walker B."/>
            <person name="Young S.K."/>
            <person name="Zeng Q."/>
            <person name="Gargeya S."/>
            <person name="Fitzgerald M."/>
            <person name="Haas B."/>
            <person name="Abouelleil A."/>
            <person name="Allen A.W."/>
            <person name="Alvarado L."/>
            <person name="Arachchi H.M."/>
            <person name="Berlin A.M."/>
            <person name="Chapman S.B."/>
            <person name="Gainer-Dewar J."/>
            <person name="Goldberg J."/>
            <person name="Griggs A."/>
            <person name="Gujja S."/>
            <person name="Hansen M."/>
            <person name="Howarth C."/>
            <person name="Imamovic A."/>
            <person name="Ireland A."/>
            <person name="Larimer J."/>
            <person name="McCowan C."/>
            <person name="Murphy C."/>
            <person name="Pearson M."/>
            <person name="Poon T.W."/>
            <person name="Priest M."/>
            <person name="Roberts A."/>
            <person name="Saif S."/>
            <person name="Shea T."/>
            <person name="Sisk P."/>
            <person name="Sykes S."/>
            <person name="Wortman J."/>
            <person name="Nusbaum C."/>
            <person name="Birren B."/>
        </authorList>
    </citation>
    <scope>NUCLEOTIDE SEQUENCE [LARGE SCALE GENOMIC DNA]</scope>
    <source>
        <strain evidence="10">WRAIR2</strain>
    </source>
</reference>
<dbReference type="GO" id="GO:0008049">
    <property type="term" value="P:male courtship behavior"/>
    <property type="evidence" value="ECO:0007669"/>
    <property type="project" value="TreeGrafter"/>
</dbReference>
<keyword evidence="2 8" id="KW-1003">Cell membrane</keyword>
<accession>A0A182NZ32</accession>
<dbReference type="GO" id="GO:0050909">
    <property type="term" value="P:sensory perception of taste"/>
    <property type="evidence" value="ECO:0007669"/>
    <property type="project" value="InterPro"/>
</dbReference>
<keyword evidence="10" id="KW-1185">Reference proteome</keyword>
<dbReference type="EnsemblMetazoa" id="ADIR015532-RA">
    <property type="protein sequence ID" value="ADIR015532-PA"/>
    <property type="gene ID" value="ADIR015532"/>
</dbReference>
<comment type="function">
    <text evidence="8">Gustatory receptor which mediates acceptance or avoidance behavior, depending on its substrates.</text>
</comment>
<keyword evidence="3 8" id="KW-0812">Transmembrane</keyword>
<dbReference type="Pfam" id="PF08395">
    <property type="entry name" value="7tm_7"/>
    <property type="match status" value="1"/>
</dbReference>
<feature type="transmembrane region" description="Helical" evidence="8">
    <location>
        <begin position="149"/>
        <end position="168"/>
    </location>
</feature>
<dbReference type="STRING" id="7168.A0A182NZ32"/>